<dbReference type="Gene3D" id="3.90.50.10">
    <property type="entry name" value="Photosynthetic Reaction Center, subunit H, domain 2"/>
    <property type="match status" value="1"/>
</dbReference>
<keyword evidence="5" id="KW-1185">Reference proteome</keyword>
<name>A0ABW4FJ92_9PSEU</name>
<evidence type="ECO:0000256" key="1">
    <source>
        <dbReference type="SAM" id="MobiDB-lite"/>
    </source>
</evidence>
<dbReference type="Pfam" id="PF05239">
    <property type="entry name" value="PRC"/>
    <property type="match status" value="1"/>
</dbReference>
<evidence type="ECO:0000313" key="5">
    <source>
        <dbReference type="Proteomes" id="UP001597145"/>
    </source>
</evidence>
<dbReference type="InterPro" id="IPR019060">
    <property type="entry name" value="DUF2382"/>
</dbReference>
<protein>
    <submittedName>
        <fullName evidence="4">PRC and DUF2382 domain-containing protein</fullName>
    </submittedName>
</protein>
<proteinExistence type="predicted"/>
<feature type="region of interest" description="Disordered" evidence="1">
    <location>
        <begin position="200"/>
        <end position="221"/>
    </location>
</feature>
<dbReference type="PANTHER" id="PTHR38463">
    <property type="entry name" value="STRESS RESPONSE PROTEIN YSNF"/>
    <property type="match status" value="1"/>
</dbReference>
<feature type="domain" description="DUF2382" evidence="3">
    <location>
        <begin position="151"/>
        <end position="262"/>
    </location>
</feature>
<dbReference type="InterPro" id="IPR011033">
    <property type="entry name" value="PRC_barrel-like_sf"/>
</dbReference>
<feature type="compositionally biased region" description="Basic and acidic residues" evidence="1">
    <location>
        <begin position="150"/>
        <end position="169"/>
    </location>
</feature>
<sequence length="276" mass="30363">MSDPNTLIGAPVHSTDGEKLGRIESIYYDNETNRPEWAATRTGLFGGHVALVPLGQSSWDGNALTVPFDKAALKDARHHDPDAAISSTDEEELYRHYGLSTAGSDQRAGTAATATHGEHTEDAGRDPRRDRAGEPGIEGRDISGPTTDDAMTRSEEQLHVGTEQRESGRARLRKHIVTEHVSTTVPVSHEEVTIEREPITDANRAEAMSGPDLSEEEHEVTLTEQRVVVGKETVPVERVRLGTETVTEQQQVDETIRKEQIETDGIEPGLHRRDED</sequence>
<organism evidence="4 5">
    <name type="scientific">Pseudonocardia aurantiaca</name>
    <dbReference type="NCBI Taxonomy" id="75290"/>
    <lineage>
        <taxon>Bacteria</taxon>
        <taxon>Bacillati</taxon>
        <taxon>Actinomycetota</taxon>
        <taxon>Actinomycetes</taxon>
        <taxon>Pseudonocardiales</taxon>
        <taxon>Pseudonocardiaceae</taxon>
        <taxon>Pseudonocardia</taxon>
    </lineage>
</organism>
<dbReference type="RefSeq" id="WP_343988227.1">
    <property type="nucleotide sequence ID" value="NZ_BAAAJG010000029.1"/>
</dbReference>
<dbReference type="Pfam" id="PF09557">
    <property type="entry name" value="DUF2382"/>
    <property type="match status" value="1"/>
</dbReference>
<dbReference type="InterPro" id="IPR052967">
    <property type="entry name" value="Stress_Response_Assoc"/>
</dbReference>
<gene>
    <name evidence="4" type="ORF">ACFSCY_14500</name>
</gene>
<dbReference type="NCBIfam" id="TIGR02271">
    <property type="entry name" value="YsnF/AvaK domain"/>
    <property type="match status" value="1"/>
</dbReference>
<reference evidence="5" key="1">
    <citation type="journal article" date="2019" name="Int. J. Syst. Evol. Microbiol.">
        <title>The Global Catalogue of Microorganisms (GCM) 10K type strain sequencing project: providing services to taxonomists for standard genome sequencing and annotation.</title>
        <authorList>
            <consortium name="The Broad Institute Genomics Platform"/>
            <consortium name="The Broad Institute Genome Sequencing Center for Infectious Disease"/>
            <person name="Wu L."/>
            <person name="Ma J."/>
        </authorList>
    </citation>
    <scope>NUCLEOTIDE SEQUENCE [LARGE SCALE GENOMIC DNA]</scope>
    <source>
        <strain evidence="5">JCM 12165</strain>
    </source>
</reference>
<evidence type="ECO:0000259" key="3">
    <source>
        <dbReference type="Pfam" id="PF09557"/>
    </source>
</evidence>
<evidence type="ECO:0000259" key="2">
    <source>
        <dbReference type="Pfam" id="PF05239"/>
    </source>
</evidence>
<dbReference type="InterPro" id="IPR027275">
    <property type="entry name" value="PRC-brl_dom"/>
</dbReference>
<evidence type="ECO:0000313" key="4">
    <source>
        <dbReference type="EMBL" id="MFD1530655.1"/>
    </source>
</evidence>
<dbReference type="InterPro" id="IPR014747">
    <property type="entry name" value="Bac_photo_RC_H_C"/>
</dbReference>
<dbReference type="PANTHER" id="PTHR38463:SF1">
    <property type="entry name" value="STRESS RESPONSE PROTEIN YSNF"/>
    <property type="match status" value="1"/>
</dbReference>
<accession>A0ABW4FJ92</accession>
<dbReference type="Proteomes" id="UP001597145">
    <property type="component" value="Unassembled WGS sequence"/>
</dbReference>
<dbReference type="SUPFAM" id="SSF50346">
    <property type="entry name" value="PRC-barrel domain"/>
    <property type="match status" value="1"/>
</dbReference>
<feature type="region of interest" description="Disordered" evidence="1">
    <location>
        <begin position="100"/>
        <end position="171"/>
    </location>
</feature>
<comment type="caution">
    <text evidence="4">The sequence shown here is derived from an EMBL/GenBank/DDBJ whole genome shotgun (WGS) entry which is preliminary data.</text>
</comment>
<feature type="compositionally biased region" description="Basic and acidic residues" evidence="1">
    <location>
        <begin position="116"/>
        <end position="141"/>
    </location>
</feature>
<dbReference type="EMBL" id="JBHUCP010000008">
    <property type="protein sequence ID" value="MFD1530655.1"/>
    <property type="molecule type" value="Genomic_DNA"/>
</dbReference>
<feature type="domain" description="PRC-barrel" evidence="2">
    <location>
        <begin position="5"/>
        <end position="71"/>
    </location>
</feature>